<keyword evidence="4" id="KW-1185">Reference proteome</keyword>
<gene>
    <name evidence="2" type="ORF">EV129_102439</name>
    <name evidence="1" type="ORF">EV130_10569</name>
</gene>
<evidence type="ECO:0000313" key="4">
    <source>
        <dbReference type="Proteomes" id="UP000295547"/>
    </source>
</evidence>
<dbReference type="RefSeq" id="WP_155774450.1">
    <property type="nucleotide sequence ID" value="NZ_SMBJ01000005.1"/>
</dbReference>
<dbReference type="EMBL" id="SMBJ01000005">
    <property type="protein sequence ID" value="TCU25417.1"/>
    <property type="molecule type" value="Genomic_DNA"/>
</dbReference>
<reference evidence="3 4" key="1">
    <citation type="submission" date="2019-03" db="EMBL/GenBank/DDBJ databases">
        <title>Genomic Encyclopedia of Type Strains, Phase IV (KMG-V): Genome sequencing to study the core and pangenomes of soil and plant-associated prokaryotes.</title>
        <authorList>
            <person name="Whitman W."/>
        </authorList>
    </citation>
    <scope>NUCLEOTIDE SEQUENCE [LARGE SCALE GENOMIC DNA]</scope>
    <source>
        <strain evidence="1 4">Gr42</strain>
        <strain evidence="2 3">IE4868</strain>
    </source>
</reference>
<dbReference type="EMBL" id="SMBK01000002">
    <property type="protein sequence ID" value="TCU40296.1"/>
    <property type="molecule type" value="Genomic_DNA"/>
</dbReference>
<comment type="caution">
    <text evidence="2">The sequence shown here is derived from an EMBL/GenBank/DDBJ whole genome shotgun (WGS) entry which is preliminary data.</text>
</comment>
<dbReference type="Proteomes" id="UP000295507">
    <property type="component" value="Unassembled WGS sequence"/>
</dbReference>
<dbReference type="Proteomes" id="UP000295547">
    <property type="component" value="Unassembled WGS sequence"/>
</dbReference>
<organism evidence="2 3">
    <name type="scientific">Rhizobium azibense</name>
    <dbReference type="NCBI Taxonomy" id="1136135"/>
    <lineage>
        <taxon>Bacteria</taxon>
        <taxon>Pseudomonadati</taxon>
        <taxon>Pseudomonadota</taxon>
        <taxon>Alphaproteobacteria</taxon>
        <taxon>Hyphomicrobiales</taxon>
        <taxon>Rhizobiaceae</taxon>
        <taxon>Rhizobium/Agrobacterium group</taxon>
        <taxon>Rhizobium</taxon>
    </lineage>
</organism>
<proteinExistence type="predicted"/>
<evidence type="ECO:0000313" key="3">
    <source>
        <dbReference type="Proteomes" id="UP000295507"/>
    </source>
</evidence>
<evidence type="ECO:0000313" key="1">
    <source>
        <dbReference type="EMBL" id="TCU25417.1"/>
    </source>
</evidence>
<sequence>MSLRVPEPSARSTIDLKKPHFGGIQAKALARRTICRMKEKSSNLD</sequence>
<evidence type="ECO:0000313" key="2">
    <source>
        <dbReference type="EMBL" id="TCU40296.1"/>
    </source>
</evidence>
<dbReference type="AlphaFoldDB" id="A0A4R3S770"/>
<accession>A0A4R3S770</accession>
<name>A0A4R3S770_9HYPH</name>
<protein>
    <submittedName>
        <fullName evidence="2">Uncharacterized protein</fullName>
    </submittedName>
</protein>